<dbReference type="SUPFAM" id="SSF52540">
    <property type="entry name" value="P-loop containing nucleoside triphosphate hydrolases"/>
    <property type="match status" value="1"/>
</dbReference>
<name>A0A0E0F3L5_9ORYZ</name>
<accession>A0A0E0F3L5</accession>
<dbReference type="Pfam" id="PF00931">
    <property type="entry name" value="NB-ARC"/>
    <property type="match status" value="1"/>
</dbReference>
<dbReference type="STRING" id="40149.A0A0E0F3L5"/>
<dbReference type="PANTHER" id="PTHR36766">
    <property type="entry name" value="PLANT BROAD-SPECTRUM MILDEW RESISTANCE PROTEIN RPW8"/>
    <property type="match status" value="1"/>
</dbReference>
<dbReference type="Gene3D" id="1.20.5.4130">
    <property type="match status" value="1"/>
</dbReference>
<evidence type="ECO:0000259" key="8">
    <source>
        <dbReference type="Pfam" id="PF18052"/>
    </source>
</evidence>
<sequence length="403" mass="45587">MAELGGMLSAAVVKMIGDKIGSAIVDRVMMQWHLKDDLEDMEMALEFVMALLEDAEARSIKSKAVRLWLKRLKFAAYDISDMFDEFEADLFTKQAAAKCTTITCCFTVRPKIKMANKLKEMTVQLEKITKLHRDFKFNFSSDVQEILPGGRLATSPVVEEAEIVVRIEEKKKIVADLSSKILTHGFIILAIHGLGGIGKTTLAQLIVSDEQFKEYFLVWIYVSEVFDLKKIENSIFSQVSKRIPVMTDLETATANMNIPIVLDDLWEKNDFQLDQLKLKLQALLKLAKVIVIVTTREEAIGKNVSEHIEPYNVEGLTDKMCWHIIKHKSDFVNRDDKEQSELEPIGMEIARKCKGVALAVQSIGYTLHFKGPGEWESLKNSDIWNLSTSEDTSSSTHHVLAYP</sequence>
<dbReference type="InterPro" id="IPR042197">
    <property type="entry name" value="Apaf_helical"/>
</dbReference>
<dbReference type="GO" id="GO:0043531">
    <property type="term" value="F:ADP binding"/>
    <property type="evidence" value="ECO:0007669"/>
    <property type="project" value="InterPro"/>
</dbReference>
<dbReference type="PANTHER" id="PTHR36766:SF73">
    <property type="entry name" value="NB-ARC DOMAIN-CONTAINING PROTEIN"/>
    <property type="match status" value="1"/>
</dbReference>
<dbReference type="InterPro" id="IPR027417">
    <property type="entry name" value="P-loop_NTPase"/>
</dbReference>
<proteinExistence type="inferred from homology"/>
<evidence type="ECO:0000256" key="3">
    <source>
        <dbReference type="ARBA" id="ARBA00022737"/>
    </source>
</evidence>
<dbReference type="eggNOG" id="KOG4658">
    <property type="taxonomic scope" value="Eukaryota"/>
</dbReference>
<evidence type="ECO:0000313" key="10">
    <source>
        <dbReference type="Proteomes" id="UP000008021"/>
    </source>
</evidence>
<keyword evidence="10" id="KW-1185">Reference proteome</keyword>
<dbReference type="GO" id="GO:0005524">
    <property type="term" value="F:ATP binding"/>
    <property type="evidence" value="ECO:0007669"/>
    <property type="project" value="UniProtKB-KW"/>
</dbReference>
<feature type="domain" description="Disease resistance N-terminal" evidence="8">
    <location>
        <begin position="12"/>
        <end position="95"/>
    </location>
</feature>
<dbReference type="Pfam" id="PF18052">
    <property type="entry name" value="Rx_N"/>
    <property type="match status" value="1"/>
</dbReference>
<dbReference type="Gene3D" id="3.40.50.300">
    <property type="entry name" value="P-loop containing nucleotide triphosphate hydrolases"/>
    <property type="match status" value="1"/>
</dbReference>
<reference evidence="9" key="2">
    <citation type="submission" date="2018-05" db="EMBL/GenBank/DDBJ databases">
        <title>OmerRS3 (Oryza meridionalis Reference Sequence Version 3).</title>
        <authorList>
            <person name="Zhang J."/>
            <person name="Kudrna D."/>
            <person name="Lee S."/>
            <person name="Talag J."/>
            <person name="Welchert J."/>
            <person name="Wing R.A."/>
        </authorList>
    </citation>
    <scope>NUCLEOTIDE SEQUENCE [LARGE SCALE GENOMIC DNA]</scope>
    <source>
        <strain evidence="9">cv. OR44</strain>
    </source>
</reference>
<dbReference type="InterPro" id="IPR002182">
    <property type="entry name" value="NB-ARC"/>
</dbReference>
<dbReference type="InterPro" id="IPR041118">
    <property type="entry name" value="Rx_N"/>
</dbReference>
<evidence type="ECO:0000256" key="2">
    <source>
        <dbReference type="ARBA" id="ARBA00022614"/>
    </source>
</evidence>
<keyword evidence="3" id="KW-0677">Repeat</keyword>
<dbReference type="AlphaFoldDB" id="A0A0E0F3L5"/>
<comment type="similarity">
    <text evidence="1">Belongs to the disease resistance NB-LRR family.</text>
</comment>
<keyword evidence="5" id="KW-0611">Plant defense</keyword>
<dbReference type="HOGENOM" id="CLU_000837_9_0_1"/>
<dbReference type="GO" id="GO:0006952">
    <property type="term" value="P:defense response"/>
    <property type="evidence" value="ECO:0007669"/>
    <property type="project" value="UniProtKB-KW"/>
</dbReference>
<evidence type="ECO:0000256" key="5">
    <source>
        <dbReference type="ARBA" id="ARBA00022821"/>
    </source>
</evidence>
<dbReference type="EnsemblPlants" id="OMERI11G05510.1">
    <property type="protein sequence ID" value="OMERI11G05510.1"/>
    <property type="gene ID" value="OMERI11G05510"/>
</dbReference>
<organism evidence="9">
    <name type="scientific">Oryza meridionalis</name>
    <dbReference type="NCBI Taxonomy" id="40149"/>
    <lineage>
        <taxon>Eukaryota</taxon>
        <taxon>Viridiplantae</taxon>
        <taxon>Streptophyta</taxon>
        <taxon>Embryophyta</taxon>
        <taxon>Tracheophyta</taxon>
        <taxon>Spermatophyta</taxon>
        <taxon>Magnoliopsida</taxon>
        <taxon>Liliopsida</taxon>
        <taxon>Poales</taxon>
        <taxon>Poaceae</taxon>
        <taxon>BOP clade</taxon>
        <taxon>Oryzoideae</taxon>
        <taxon>Oryzeae</taxon>
        <taxon>Oryzinae</taxon>
        <taxon>Oryza</taxon>
    </lineage>
</organism>
<evidence type="ECO:0008006" key="11">
    <source>
        <dbReference type="Google" id="ProtNLM"/>
    </source>
</evidence>
<keyword evidence="2" id="KW-0433">Leucine-rich repeat</keyword>
<dbReference type="PRINTS" id="PR00364">
    <property type="entry name" value="DISEASERSIST"/>
</dbReference>
<dbReference type="Proteomes" id="UP000008021">
    <property type="component" value="Chromosome 11"/>
</dbReference>
<protein>
    <recommendedName>
        <fullName evidence="11">NB-ARC domain-containing protein</fullName>
    </recommendedName>
</protein>
<evidence type="ECO:0000256" key="1">
    <source>
        <dbReference type="ARBA" id="ARBA00008894"/>
    </source>
</evidence>
<evidence type="ECO:0000313" key="9">
    <source>
        <dbReference type="EnsemblPlants" id="OMERI11G05510.1"/>
    </source>
</evidence>
<dbReference type="Gene3D" id="1.10.8.430">
    <property type="entry name" value="Helical domain of apoptotic protease-activating factors"/>
    <property type="match status" value="1"/>
</dbReference>
<keyword evidence="4" id="KW-0547">Nucleotide-binding</keyword>
<evidence type="ECO:0000256" key="6">
    <source>
        <dbReference type="ARBA" id="ARBA00022840"/>
    </source>
</evidence>
<dbReference type="Gramene" id="OMERI11G05510.1">
    <property type="protein sequence ID" value="OMERI11G05510.1"/>
    <property type="gene ID" value="OMERI11G05510"/>
</dbReference>
<feature type="domain" description="NB-ARC" evidence="7">
    <location>
        <begin position="176"/>
        <end position="328"/>
    </location>
</feature>
<evidence type="ECO:0000256" key="4">
    <source>
        <dbReference type="ARBA" id="ARBA00022741"/>
    </source>
</evidence>
<reference evidence="9" key="1">
    <citation type="submission" date="2015-04" db="UniProtKB">
        <authorList>
            <consortium name="EnsemblPlants"/>
        </authorList>
    </citation>
    <scope>IDENTIFICATION</scope>
</reference>
<evidence type="ECO:0000259" key="7">
    <source>
        <dbReference type="Pfam" id="PF00931"/>
    </source>
</evidence>
<keyword evidence="6" id="KW-0067">ATP-binding</keyword>